<feature type="domain" description="DUF676" evidence="2">
    <location>
        <begin position="20"/>
        <end position="144"/>
    </location>
</feature>
<reference evidence="5 6" key="1">
    <citation type="journal article" date="2018" name="Nat. Microbiol.">
        <title>Leveraging single-cell genomics to expand the fungal tree of life.</title>
        <authorList>
            <person name="Ahrendt S.R."/>
            <person name="Quandt C.A."/>
            <person name="Ciobanu D."/>
            <person name="Clum A."/>
            <person name="Salamov A."/>
            <person name="Andreopoulos B."/>
            <person name="Cheng J.F."/>
            <person name="Woyke T."/>
            <person name="Pelin A."/>
            <person name="Henrissat B."/>
            <person name="Reynolds N.K."/>
            <person name="Benny G.L."/>
            <person name="Smith M.E."/>
            <person name="James T.Y."/>
            <person name="Grigoriev I.V."/>
        </authorList>
    </citation>
    <scope>NUCLEOTIDE SEQUENCE [LARGE SCALE GENOMIC DNA]</scope>
    <source>
        <strain evidence="5 6">ATCC 52028</strain>
    </source>
</reference>
<reference evidence="3" key="3">
    <citation type="submission" date="2018-08" db="EMBL/GenBank/DDBJ databases">
        <title>Leveraging single-cell genomics to expand the Fungal Tree of Life.</title>
        <authorList>
            <consortium name="DOE Joint Genome Institute"/>
            <person name="Ahrendt S.R."/>
            <person name="Quandt C.A."/>
            <person name="Ciobanu D."/>
            <person name="Clum A."/>
            <person name="Salamov A."/>
            <person name="Andreopoulos B."/>
            <person name="Cheng J.-F."/>
            <person name="Woyke T."/>
            <person name="Pelin A."/>
            <person name="Henrissat B."/>
            <person name="Reynolds N."/>
            <person name="Benny G.L."/>
            <person name="Smith M.E."/>
            <person name="James T.Y."/>
            <person name="Grigoriev I.V."/>
        </authorList>
    </citation>
    <scope>NUCLEOTIDE SEQUENCE</scope>
    <source>
        <strain evidence="3">ATCC 52028</strain>
    </source>
</reference>
<evidence type="ECO:0000313" key="5">
    <source>
        <dbReference type="Proteomes" id="UP000268535"/>
    </source>
</evidence>
<gene>
    <name evidence="3" type="ORF">CAUPRSCDRAFT_6141</name>
    <name evidence="4" type="ORF">CXG81DRAFT_15181</name>
</gene>
<evidence type="ECO:0000313" key="4">
    <source>
        <dbReference type="EMBL" id="RKO98995.1"/>
    </source>
</evidence>
<dbReference type="Pfam" id="PF05057">
    <property type="entry name" value="DUF676"/>
    <property type="match status" value="1"/>
</dbReference>
<feature type="non-terminal residue" evidence="3">
    <location>
        <position position="148"/>
    </location>
</feature>
<evidence type="ECO:0000313" key="3">
    <source>
        <dbReference type="EMBL" id="RKO97684.1"/>
    </source>
</evidence>
<dbReference type="EMBL" id="ML009194">
    <property type="protein sequence ID" value="RKO97684.1"/>
    <property type="molecule type" value="Genomic_DNA"/>
</dbReference>
<comment type="similarity">
    <text evidence="1">Belongs to the putative lipase ROG1 family.</text>
</comment>
<dbReference type="Proteomes" id="UP000268535">
    <property type="component" value="Unassembled WGS sequence"/>
</dbReference>
<protein>
    <recommendedName>
        <fullName evidence="2">DUF676 domain-containing protein</fullName>
    </recommendedName>
</protein>
<sequence length="148" mass="16049">METKLREAYPPSHGYEVVNFEPNGGSFTYDGVDVCGRRVVTWLQERLQGRNPPTDLSVIGYSLGGLILRYALGLLESLGVLEHVRLRVFTAFASPLAGAAKLGNSSMARLMNQYSSLLISRSGSHLMLADVVPGTKSRSLLELLADPA</sequence>
<name>A0A4P9WWG6_9FUNG</name>
<proteinExistence type="inferred from homology"/>
<reference evidence="4" key="2">
    <citation type="submission" date="2018-04" db="EMBL/GenBank/DDBJ databases">
        <title>Leveraging single-cell genomics to expand the Fungal Tree of Life.</title>
        <authorList>
            <consortium name="DOE Joint Genome Institute"/>
            <person name="Ahrendt S.R."/>
            <person name="Quandt C.A."/>
            <person name="Ciobanu D."/>
            <person name="Clum A."/>
            <person name="Salamov A."/>
            <person name="Andreopoulos B."/>
            <person name="Cheng J.-F."/>
            <person name="Woyke T."/>
            <person name="Pelin A."/>
            <person name="Henrissat B."/>
            <person name="Benny G.L."/>
            <person name="Smith M.E."/>
            <person name="James T.Y."/>
            <person name="Grigoriev I.V."/>
        </authorList>
    </citation>
    <scope>NUCLEOTIDE SEQUENCE</scope>
    <source>
        <strain evidence="4">ATCC 52028</strain>
    </source>
</reference>
<dbReference type="PANTHER" id="PTHR12482:SF62">
    <property type="entry name" value="LIPASE ROG1-RELATED"/>
    <property type="match status" value="1"/>
</dbReference>
<dbReference type="EMBL" id="ML014333">
    <property type="protein sequence ID" value="RKO98995.1"/>
    <property type="molecule type" value="Genomic_DNA"/>
</dbReference>
<dbReference type="Gene3D" id="3.40.50.1820">
    <property type="entry name" value="alpha/beta hydrolase"/>
    <property type="match status" value="1"/>
</dbReference>
<keyword evidence="6" id="KW-1185">Reference proteome</keyword>
<evidence type="ECO:0000313" key="6">
    <source>
        <dbReference type="Proteomes" id="UP000274922"/>
    </source>
</evidence>
<evidence type="ECO:0000259" key="2">
    <source>
        <dbReference type="Pfam" id="PF05057"/>
    </source>
</evidence>
<organism evidence="3 5">
    <name type="scientific">Caulochytrium protostelioides</name>
    <dbReference type="NCBI Taxonomy" id="1555241"/>
    <lineage>
        <taxon>Eukaryota</taxon>
        <taxon>Fungi</taxon>
        <taxon>Fungi incertae sedis</taxon>
        <taxon>Chytridiomycota</taxon>
        <taxon>Chytridiomycota incertae sedis</taxon>
        <taxon>Chytridiomycetes</taxon>
        <taxon>Caulochytriales</taxon>
        <taxon>Caulochytriaceae</taxon>
        <taxon>Caulochytrium</taxon>
    </lineage>
</organism>
<dbReference type="InterPro" id="IPR029058">
    <property type="entry name" value="AB_hydrolase_fold"/>
</dbReference>
<evidence type="ECO:0000256" key="1">
    <source>
        <dbReference type="ARBA" id="ARBA00007920"/>
    </source>
</evidence>
<dbReference type="InterPro" id="IPR044294">
    <property type="entry name" value="Lipase-like"/>
</dbReference>
<dbReference type="AlphaFoldDB" id="A0A4P9WWG6"/>
<dbReference type="OrthoDB" id="273452at2759"/>
<accession>A0A4P9WWG6</accession>
<dbReference type="Proteomes" id="UP000274922">
    <property type="component" value="Unassembled WGS sequence"/>
</dbReference>
<dbReference type="SUPFAM" id="SSF53474">
    <property type="entry name" value="alpha/beta-Hydrolases"/>
    <property type="match status" value="1"/>
</dbReference>
<dbReference type="PANTHER" id="PTHR12482">
    <property type="entry name" value="LIPASE ROG1-RELATED-RELATED"/>
    <property type="match status" value="1"/>
</dbReference>
<dbReference type="InterPro" id="IPR007751">
    <property type="entry name" value="DUF676_lipase-like"/>
</dbReference>